<evidence type="ECO:0000313" key="11">
    <source>
        <dbReference type="Proteomes" id="UP000008136"/>
    </source>
</evidence>
<dbReference type="HOGENOM" id="CLU_047426_2_0_2"/>
<evidence type="ECO:0000259" key="9">
    <source>
        <dbReference type="Pfam" id="PF02676"/>
    </source>
</evidence>
<name>F2KT86_ARCVS</name>
<dbReference type="GO" id="GO:0008175">
    <property type="term" value="F:tRNA methyltransferase activity"/>
    <property type="evidence" value="ECO:0007669"/>
    <property type="project" value="InterPro"/>
</dbReference>
<dbReference type="Gene3D" id="3.30.1960.10">
    <property type="entry name" value="tRNA wybutosine-synthesizing-like"/>
    <property type="match status" value="1"/>
</dbReference>
<evidence type="ECO:0000256" key="7">
    <source>
        <dbReference type="HAMAP-Rule" id="MF_00266"/>
    </source>
</evidence>
<evidence type="ECO:0000256" key="3">
    <source>
        <dbReference type="ARBA" id="ARBA00022679"/>
    </source>
</evidence>
<dbReference type="Pfam" id="PF02676">
    <property type="entry name" value="TYW3"/>
    <property type="match status" value="1"/>
</dbReference>
<keyword evidence="11" id="KW-1185">Reference proteome</keyword>
<sequence>MRSWELYRQEKLRRLENAVERSEVDEDITALLTTINEISEYVTLSSCSGRIAVMDMPEFGNKLEAVFLGKWHRCVTVEEVSKAVEKGRLTTWFMVHPPIIHIACRNLRSAGRLMEAANRAGFRRCGLISLRNNVVEIASLERMEVPVAVRGRKLVDSSSLEIMVEIANRKLERAKEKLKRLEEEIKRLNRFQP</sequence>
<dbReference type="EMBL" id="CP002588">
    <property type="protein sequence ID" value="AEA47116.1"/>
    <property type="molecule type" value="Genomic_DNA"/>
</dbReference>
<dbReference type="Proteomes" id="UP000008136">
    <property type="component" value="Chromosome"/>
</dbReference>
<dbReference type="GeneID" id="10394221"/>
<keyword evidence="4 7" id="KW-0949">S-adenosyl-L-methionine</keyword>
<dbReference type="InterPro" id="IPR022908">
    <property type="entry name" value="Taw3"/>
</dbReference>
<dbReference type="InterPro" id="IPR003827">
    <property type="entry name" value="tRNA_yW-synthesising"/>
</dbReference>
<dbReference type="KEGG" id="ave:Arcve_1106"/>
<keyword evidence="8" id="KW-0175">Coiled coil</keyword>
<dbReference type="GO" id="GO:0030488">
    <property type="term" value="P:tRNA methylation"/>
    <property type="evidence" value="ECO:0007669"/>
    <property type="project" value="InterPro"/>
</dbReference>
<keyword evidence="5 7" id="KW-0819">tRNA processing</keyword>
<dbReference type="GO" id="GO:0031591">
    <property type="term" value="P:wybutosine biosynthetic process"/>
    <property type="evidence" value="ECO:0007669"/>
    <property type="project" value="InterPro"/>
</dbReference>
<dbReference type="NCBIfam" id="NF003267">
    <property type="entry name" value="PRK04235.1-6"/>
    <property type="match status" value="1"/>
</dbReference>
<dbReference type="InterPro" id="IPR036602">
    <property type="entry name" value="tRNA_yW-synthesising-like_sf"/>
</dbReference>
<keyword evidence="3 7" id="KW-0808">Transferase</keyword>
<evidence type="ECO:0000256" key="8">
    <source>
        <dbReference type="SAM" id="Coils"/>
    </source>
</evidence>
<organism evidence="10 11">
    <name type="scientific">Archaeoglobus veneficus (strain DSM 11195 / SNP6)</name>
    <dbReference type="NCBI Taxonomy" id="693661"/>
    <lineage>
        <taxon>Archaea</taxon>
        <taxon>Methanobacteriati</taxon>
        <taxon>Methanobacteriota</taxon>
        <taxon>Archaeoglobi</taxon>
        <taxon>Archaeoglobales</taxon>
        <taxon>Archaeoglobaceae</taxon>
        <taxon>Archaeoglobus</taxon>
    </lineage>
</organism>
<accession>F2KT86</accession>
<protein>
    <recommendedName>
        <fullName evidence="6 7">tRNA(Phe) 7-((3-amino-3-carboxypropyl)-4-demethylwyosine(37)-N(4))-methyltransferase</fullName>
        <ecNumber evidence="7">2.1.1.282</ecNumber>
    </recommendedName>
    <alternativeName>
        <fullName evidence="7">tRNA wyosine derivatives biosynthesis protein Taw3</fullName>
    </alternativeName>
</protein>
<evidence type="ECO:0000313" key="10">
    <source>
        <dbReference type="EMBL" id="AEA47116.1"/>
    </source>
</evidence>
<dbReference type="AlphaFoldDB" id="F2KT86"/>
<evidence type="ECO:0000256" key="1">
    <source>
        <dbReference type="ARBA" id="ARBA00008569"/>
    </source>
</evidence>
<evidence type="ECO:0000256" key="2">
    <source>
        <dbReference type="ARBA" id="ARBA00022603"/>
    </source>
</evidence>
<reference evidence="10 11" key="1">
    <citation type="submission" date="2011-03" db="EMBL/GenBank/DDBJ databases">
        <title>The complete genome of Archaeoglobus veneficus SNP6.</title>
        <authorList>
            <consortium name="US DOE Joint Genome Institute (JGI-PGF)"/>
            <person name="Lucas S."/>
            <person name="Copeland A."/>
            <person name="Lapidus A."/>
            <person name="Bruce D."/>
            <person name="Goodwin L."/>
            <person name="Pitluck S."/>
            <person name="Kyrpides N."/>
            <person name="Mavromatis K."/>
            <person name="Pagani I."/>
            <person name="Ivanova N."/>
            <person name="Mikhailova N."/>
            <person name="Lu M."/>
            <person name="Detter J.C."/>
            <person name="Tapia R."/>
            <person name="Han C."/>
            <person name="Land M."/>
            <person name="Hauser L."/>
            <person name="Markowitz V."/>
            <person name="Cheng J.-F."/>
            <person name="Hugenholtz P."/>
            <person name="Woyke T."/>
            <person name="Wu D."/>
            <person name="Spring S."/>
            <person name="Brambilla E."/>
            <person name="Klenk H.-P."/>
            <person name="Eisen J.A."/>
        </authorList>
    </citation>
    <scope>NUCLEOTIDE SEQUENCE [LARGE SCALE GENOMIC DNA]</scope>
    <source>
        <strain>SNP6</strain>
    </source>
</reference>
<dbReference type="EC" id="2.1.1.282" evidence="7"/>
<gene>
    <name evidence="7" type="primary">taw3</name>
    <name evidence="10" type="ordered locus">Arcve_1106</name>
</gene>
<dbReference type="eggNOG" id="arCOG04156">
    <property type="taxonomic scope" value="Archaea"/>
</dbReference>
<evidence type="ECO:0000256" key="4">
    <source>
        <dbReference type="ARBA" id="ARBA00022691"/>
    </source>
</evidence>
<feature type="domain" description="tRNA wybutosine-synthesizing protein" evidence="9">
    <location>
        <begin position="9"/>
        <end position="186"/>
    </location>
</feature>
<dbReference type="STRING" id="693661.Arcve_1106"/>
<comment type="similarity">
    <text evidence="1 7">Belongs to the TYW3 family.</text>
</comment>
<feature type="coiled-coil region" evidence="8">
    <location>
        <begin position="157"/>
        <end position="191"/>
    </location>
</feature>
<keyword evidence="2 7" id="KW-0489">Methyltransferase</keyword>
<proteinExistence type="inferred from homology"/>
<dbReference type="OrthoDB" id="19299at2157"/>
<dbReference type="PANTHER" id="PTHR48418:SF1">
    <property type="entry name" value="TRNA WYBUTOSINE-SYNTHESIZING PROTEIN 3"/>
    <property type="match status" value="1"/>
</dbReference>
<dbReference type="RefSeq" id="WP_013683780.1">
    <property type="nucleotide sequence ID" value="NC_015320.1"/>
</dbReference>
<comment type="catalytic activity">
    <reaction evidence="7">
        <text>4-demethyl-7-[(3S)-3-amino-3-carboxypropyl]wyosine(37) in tRNA(Phe) + S-adenosyl-L-methionine = 7-[(3S)-3-amino-3-carboxypropyl]wyosine(37) in tRNA(Phe) + S-adenosyl-L-homocysteine + H(+)</text>
        <dbReference type="Rhea" id="RHEA:36635"/>
        <dbReference type="Rhea" id="RHEA-COMP:10378"/>
        <dbReference type="Rhea" id="RHEA-COMP:10379"/>
        <dbReference type="ChEBI" id="CHEBI:15378"/>
        <dbReference type="ChEBI" id="CHEBI:57856"/>
        <dbReference type="ChEBI" id="CHEBI:59789"/>
        <dbReference type="ChEBI" id="CHEBI:73543"/>
        <dbReference type="ChEBI" id="CHEBI:73550"/>
        <dbReference type="EC" id="2.1.1.282"/>
    </reaction>
</comment>
<evidence type="ECO:0000256" key="5">
    <source>
        <dbReference type="ARBA" id="ARBA00022694"/>
    </source>
</evidence>
<dbReference type="SUPFAM" id="SSF111278">
    <property type="entry name" value="SSo0622-like"/>
    <property type="match status" value="1"/>
</dbReference>
<dbReference type="FunFam" id="3.30.1960.10:FF:000010">
    <property type="entry name" value="tRNA(Phe) 7-((3-amino-3-carboxypropyl)-4-demethylwyosine(37)-N(4))-methyltransferase 1"/>
    <property type="match status" value="1"/>
</dbReference>
<dbReference type="PANTHER" id="PTHR48418">
    <property type="entry name" value="TRNA WYBUTOSINE-SYNTHESIZING PROTEIN 3"/>
    <property type="match status" value="1"/>
</dbReference>
<dbReference type="HAMAP" id="MF_00266">
    <property type="entry name" value="TYW3_archaea"/>
    <property type="match status" value="1"/>
</dbReference>
<evidence type="ECO:0000256" key="6">
    <source>
        <dbReference type="ARBA" id="ARBA00030554"/>
    </source>
</evidence>
<comment type="function">
    <text evidence="7">S-adenosyl-L-methionine-dependent methyltransferase that acts as a component of the wyosine derivatives biosynthesis pathway. Probably methylates N-4 position of wybutosine-86 to produce wybutosine-72.</text>
</comment>